<gene>
    <name evidence="1" type="ORF">L3Y34_015973</name>
</gene>
<evidence type="ECO:0000313" key="1">
    <source>
        <dbReference type="EMBL" id="ULU13150.1"/>
    </source>
</evidence>
<dbReference type="Proteomes" id="UP000827892">
    <property type="component" value="Chromosome I"/>
</dbReference>
<reference evidence="1 2" key="1">
    <citation type="submission" date="2022-05" db="EMBL/GenBank/DDBJ databases">
        <title>Chromosome-level reference genomes for two strains of Caenorhabditis briggsae: an improved platform for comparative genomics.</title>
        <authorList>
            <person name="Stevens L."/>
            <person name="Andersen E.C."/>
        </authorList>
    </citation>
    <scope>NUCLEOTIDE SEQUENCE [LARGE SCALE GENOMIC DNA]</scope>
    <source>
        <strain evidence="1">QX1410_ONT</strain>
        <tissue evidence="1">Whole-organism</tissue>
    </source>
</reference>
<name>A0AAE9DV72_CAEBR</name>
<dbReference type="AlphaFoldDB" id="A0AAE9DV72"/>
<organism evidence="1 2">
    <name type="scientific">Caenorhabditis briggsae</name>
    <dbReference type="NCBI Taxonomy" id="6238"/>
    <lineage>
        <taxon>Eukaryota</taxon>
        <taxon>Metazoa</taxon>
        <taxon>Ecdysozoa</taxon>
        <taxon>Nematoda</taxon>
        <taxon>Chromadorea</taxon>
        <taxon>Rhabditida</taxon>
        <taxon>Rhabditina</taxon>
        <taxon>Rhabditomorpha</taxon>
        <taxon>Rhabditoidea</taxon>
        <taxon>Rhabditidae</taxon>
        <taxon>Peloderinae</taxon>
        <taxon>Caenorhabditis</taxon>
    </lineage>
</organism>
<dbReference type="EMBL" id="CP090891">
    <property type="protein sequence ID" value="ULU13150.1"/>
    <property type="molecule type" value="Genomic_DNA"/>
</dbReference>
<sequence>MTDLDNLLKISTRSAYSTCLDSKVHDYYKEVFDIIHGQKSAEYSEQLEIEMKYAGVSYGIGTVKGFMCSVKKEKGQKTVKDIAEITSQFYIQPVSKEKECLVNTNSTGLSRSDDLEKGSRAEKRCENNELQENRALDIEIVEKVIQLVSLYWGKK</sequence>
<proteinExistence type="predicted"/>
<evidence type="ECO:0000313" key="2">
    <source>
        <dbReference type="Proteomes" id="UP000827892"/>
    </source>
</evidence>
<accession>A0AAE9DV72</accession>
<protein>
    <submittedName>
        <fullName evidence="1">Uncharacterized protein</fullName>
    </submittedName>
</protein>